<feature type="transmembrane region" description="Helical" evidence="1">
    <location>
        <begin position="155"/>
        <end position="172"/>
    </location>
</feature>
<reference evidence="2" key="1">
    <citation type="submission" date="2021-01" db="EMBL/GenBank/DDBJ databases">
        <authorList>
            <consortium name="Genoscope - CEA"/>
            <person name="William W."/>
        </authorList>
    </citation>
    <scope>NUCLEOTIDE SEQUENCE</scope>
</reference>
<feature type="transmembrane region" description="Helical" evidence="1">
    <location>
        <begin position="29"/>
        <end position="47"/>
    </location>
</feature>
<dbReference type="EMBL" id="CAJJDN010000021">
    <property type="protein sequence ID" value="CAD8066017.1"/>
    <property type="molecule type" value="Genomic_DNA"/>
</dbReference>
<evidence type="ECO:0000313" key="3">
    <source>
        <dbReference type="Proteomes" id="UP000692954"/>
    </source>
</evidence>
<keyword evidence="3" id="KW-1185">Reference proteome</keyword>
<name>A0A8S1LEJ2_9CILI</name>
<accession>A0A8S1LEJ2</accession>
<feature type="transmembrane region" description="Helical" evidence="1">
    <location>
        <begin position="79"/>
        <end position="98"/>
    </location>
</feature>
<feature type="transmembrane region" description="Helical" evidence="1">
    <location>
        <begin position="110"/>
        <end position="135"/>
    </location>
</feature>
<keyword evidence="1" id="KW-1133">Transmembrane helix</keyword>
<evidence type="ECO:0008006" key="4">
    <source>
        <dbReference type="Google" id="ProtNLM"/>
    </source>
</evidence>
<evidence type="ECO:0000313" key="2">
    <source>
        <dbReference type="EMBL" id="CAD8066017.1"/>
    </source>
</evidence>
<dbReference type="AlphaFoldDB" id="A0A8S1LEJ2"/>
<dbReference type="OrthoDB" id="291582at2759"/>
<dbReference type="Proteomes" id="UP000692954">
    <property type="component" value="Unassembled WGS sequence"/>
</dbReference>
<sequence length="494" mass="58788">MNKFSLIFLDQGSEKEYQEKKINQLRKPIYTFSAVGLFFISMIKMITEILENNLNHLSIIIVTQIYLILSIFIIKWKPSLVQCCLMILNYLLVAYQYMLTSTISQEAHQLFANNFVACNFVIILAVDQCQGIFLVTTTMLLRLSFAIFDATTPQYNVYFATILLICFLSFYIRKINYESRSFFLLSLKDNLMEQILPIIVNKSYILFQFESNHLRFSLISSRQLGFNCENSENLKQFLREWNYKQQNLEQFCFLEIKRKQSQEIKSYSKQIEIKKGPKQTQMITICFFSYQQPTFLIKFENYSQAQEKLKIFLNKTIEKERQIQFKIFKCIVNNLSISLKSTNLNQLHLLRICCFKQILNYKILNNQFKQQYFEIYPIFIKLKELFQFKQVNYQIIPQSEGKVLMVRTYFMRLVFDIFSQSKENSTIVINFEHINQPYIRYFGKDINEFTDTAILTVVRTLVKKKQKLKTGNQTIILILLNEEPNYPFQCSLQQ</sequence>
<proteinExistence type="predicted"/>
<evidence type="ECO:0000256" key="1">
    <source>
        <dbReference type="SAM" id="Phobius"/>
    </source>
</evidence>
<feature type="transmembrane region" description="Helical" evidence="1">
    <location>
        <begin position="54"/>
        <end position="73"/>
    </location>
</feature>
<keyword evidence="1" id="KW-0472">Membrane</keyword>
<organism evidence="2 3">
    <name type="scientific">Paramecium sonneborni</name>
    <dbReference type="NCBI Taxonomy" id="65129"/>
    <lineage>
        <taxon>Eukaryota</taxon>
        <taxon>Sar</taxon>
        <taxon>Alveolata</taxon>
        <taxon>Ciliophora</taxon>
        <taxon>Intramacronucleata</taxon>
        <taxon>Oligohymenophorea</taxon>
        <taxon>Peniculida</taxon>
        <taxon>Parameciidae</taxon>
        <taxon>Paramecium</taxon>
    </lineage>
</organism>
<keyword evidence="1" id="KW-0812">Transmembrane</keyword>
<comment type="caution">
    <text evidence="2">The sequence shown here is derived from an EMBL/GenBank/DDBJ whole genome shotgun (WGS) entry which is preliminary data.</text>
</comment>
<protein>
    <recommendedName>
        <fullName evidence="4">Transmembrane protein</fullName>
    </recommendedName>
</protein>
<gene>
    <name evidence="2" type="ORF">PSON_ATCC_30995.1.T0210086</name>
</gene>